<dbReference type="PANTHER" id="PTHR13257:SF0">
    <property type="entry name" value="NUCLEAR PORE COMPLEX PROTEIN NUP88"/>
    <property type="match status" value="1"/>
</dbReference>
<feature type="coiled-coil region" evidence="8">
    <location>
        <begin position="659"/>
        <end position="690"/>
    </location>
</feature>
<evidence type="ECO:0000256" key="5">
    <source>
        <dbReference type="ARBA" id="ARBA00023010"/>
    </source>
</evidence>
<dbReference type="GO" id="GO:0017056">
    <property type="term" value="F:structural constituent of nuclear pore"/>
    <property type="evidence" value="ECO:0007669"/>
    <property type="project" value="InterPro"/>
</dbReference>
<keyword evidence="10" id="KW-1185">Reference proteome</keyword>
<evidence type="ECO:0000256" key="2">
    <source>
        <dbReference type="ARBA" id="ARBA00022448"/>
    </source>
</evidence>
<keyword evidence="3" id="KW-0509">mRNA transport</keyword>
<accession>A0A642UUP4</accession>
<dbReference type="GO" id="GO:0005643">
    <property type="term" value="C:nuclear pore"/>
    <property type="evidence" value="ECO:0007669"/>
    <property type="project" value="UniProtKB-SubCell"/>
</dbReference>
<comment type="subcellular location">
    <subcellularLocation>
        <location evidence="1">Nucleus</location>
        <location evidence="1">Nuclear pore complex</location>
    </subcellularLocation>
</comment>
<proteinExistence type="predicted"/>
<dbReference type="PANTHER" id="PTHR13257">
    <property type="entry name" value="NUCLEOPORIN NUP84-RELATED"/>
    <property type="match status" value="1"/>
</dbReference>
<evidence type="ECO:0000256" key="6">
    <source>
        <dbReference type="ARBA" id="ARBA00023132"/>
    </source>
</evidence>
<comment type="caution">
    <text evidence="9">The sequence shown here is derived from an EMBL/GenBank/DDBJ whole genome shotgun (WGS) entry which is preliminary data.</text>
</comment>
<keyword evidence="4" id="KW-0653">Protein transport</keyword>
<keyword evidence="7" id="KW-0539">Nucleus</keyword>
<dbReference type="GO" id="GO:0006406">
    <property type="term" value="P:mRNA export from nucleus"/>
    <property type="evidence" value="ECO:0007669"/>
    <property type="project" value="TreeGrafter"/>
</dbReference>
<dbReference type="Proteomes" id="UP000449547">
    <property type="component" value="Unassembled WGS sequence"/>
</dbReference>
<evidence type="ECO:0000256" key="3">
    <source>
        <dbReference type="ARBA" id="ARBA00022816"/>
    </source>
</evidence>
<evidence type="ECO:0000256" key="7">
    <source>
        <dbReference type="ARBA" id="ARBA00023242"/>
    </source>
</evidence>
<organism evidence="9 10">
    <name type="scientific">Diutina rugosa</name>
    <name type="common">Yeast</name>
    <name type="synonym">Candida rugosa</name>
    <dbReference type="NCBI Taxonomy" id="5481"/>
    <lineage>
        <taxon>Eukaryota</taxon>
        <taxon>Fungi</taxon>
        <taxon>Dikarya</taxon>
        <taxon>Ascomycota</taxon>
        <taxon>Saccharomycotina</taxon>
        <taxon>Pichiomycetes</taxon>
        <taxon>Debaryomycetaceae</taxon>
        <taxon>Diutina</taxon>
    </lineage>
</organism>
<dbReference type="EMBL" id="SWFT01000044">
    <property type="protein sequence ID" value="KAA8905614.1"/>
    <property type="molecule type" value="Genomic_DNA"/>
</dbReference>
<dbReference type="GeneID" id="54780070"/>
<dbReference type="GO" id="GO:0000055">
    <property type="term" value="P:ribosomal large subunit export from nucleus"/>
    <property type="evidence" value="ECO:0007669"/>
    <property type="project" value="InterPro"/>
</dbReference>
<keyword evidence="2" id="KW-0813">Transport</keyword>
<evidence type="ECO:0000313" key="9">
    <source>
        <dbReference type="EMBL" id="KAA8905614.1"/>
    </source>
</evidence>
<sequence>MDAVVDDLRHQAIFTPLWATIDEEPAATTTGGYSRVAVRNSRDVFYAKRSMVRCCTLGSGVSKYNLLVSDAPSSTLFQIEGISLNRRGTLLAVYGMSTVQLFHLPESLPSVVPDADGKAAAEIPVSVFETKLESPLVKFIWHPLIAGDGVFVTLTEDQKVSVFDLRVSSKPVLQVDLKQEPRLESHRAVSIGFGSKTNLTGALTLYILTESGSVFAIYPFLPPNTTIVTTAKALEQAYADAVDVVGDITEQFPTSTTDSYLKKSVIRQQAFFQQLLTDSQRPGVVSETLYPGSPPQVRLQSPIDPASKPIIQGPIAHIEGENFYDIEAIYDNSEYAFLAALSQKQGKNHCTYLAQLAPLVCVWNEPNDNDDHLKVKRPSGPRPSLDANVVAYRRPRRGFGFINSSAVVDQKLELFKQEISYWIDEYWQLSTVVSEPVAVSGDARIVTSSAIQGRIWFRRPNGVVEADIDDWMRKFTWQLASNEQVDVASYKSEYKVLDTTAGIDGLAVVSDTVMRTGLVVAVVHGNTGQLTIHEIVLEKPQKRLINDSLPNTKPQPKVASTPDTTITELIAGVKALENVPDIRRKIVGVDIHQHLIGHKPLEATSIASEAAVTATAKFNQVAIQLHHILTIEIDKLHKQLATLNKISPSQDIGATKERVEAVCLRQEELLERYKQLKDRLFDNVRRATATQQLPLSQQEKQWFAEINKYTSEIGSDNSKLTASVESLSTEVRNVLDSLNNRSSDQLTTTYENAKHVKRLHSWLDEEGKSIDALRAQIEQLSVQI</sequence>
<dbReference type="GO" id="GO:0006606">
    <property type="term" value="P:protein import into nucleus"/>
    <property type="evidence" value="ECO:0007669"/>
    <property type="project" value="TreeGrafter"/>
</dbReference>
<evidence type="ECO:0000256" key="1">
    <source>
        <dbReference type="ARBA" id="ARBA00004567"/>
    </source>
</evidence>
<reference evidence="9 10" key="1">
    <citation type="submission" date="2019-07" db="EMBL/GenBank/DDBJ databases">
        <title>Genome assembly of two rare yeast pathogens: Diutina rugosa and Trichomonascus ciferrii.</title>
        <authorList>
            <person name="Mixao V."/>
            <person name="Saus E."/>
            <person name="Hansen A."/>
            <person name="Lass-Flor C."/>
            <person name="Gabaldon T."/>
        </authorList>
    </citation>
    <scope>NUCLEOTIDE SEQUENCE [LARGE SCALE GENOMIC DNA]</scope>
    <source>
        <strain evidence="9 10">CBS 613</strain>
    </source>
</reference>
<keyword evidence="5" id="KW-0811">Translocation</keyword>
<dbReference type="InterPro" id="IPR037700">
    <property type="entry name" value="NUP88/NUP82"/>
</dbReference>
<evidence type="ECO:0008006" key="11">
    <source>
        <dbReference type="Google" id="ProtNLM"/>
    </source>
</evidence>
<keyword evidence="8" id="KW-0175">Coiled coil</keyword>
<evidence type="ECO:0000256" key="4">
    <source>
        <dbReference type="ARBA" id="ARBA00022927"/>
    </source>
</evidence>
<gene>
    <name evidence="9" type="ORF">DIURU_001417</name>
</gene>
<protein>
    <recommendedName>
        <fullName evidence="11">Nucleoporin Nup82</fullName>
    </recommendedName>
</protein>
<keyword evidence="6" id="KW-0906">Nuclear pore complex</keyword>
<dbReference type="OMA" id="WFKEINS"/>
<name>A0A642UUP4_DIURU</name>
<dbReference type="OrthoDB" id="341482at2759"/>
<dbReference type="AlphaFoldDB" id="A0A642UUP4"/>
<evidence type="ECO:0000313" key="10">
    <source>
        <dbReference type="Proteomes" id="UP000449547"/>
    </source>
</evidence>
<evidence type="ECO:0000256" key="8">
    <source>
        <dbReference type="SAM" id="Coils"/>
    </source>
</evidence>
<dbReference type="RefSeq" id="XP_034013774.1">
    <property type="nucleotide sequence ID" value="XM_034153958.1"/>
</dbReference>
<dbReference type="VEuPathDB" id="FungiDB:DIURU_001417"/>
<dbReference type="GO" id="GO:0000056">
    <property type="term" value="P:ribosomal small subunit export from nucleus"/>
    <property type="evidence" value="ECO:0007669"/>
    <property type="project" value="InterPro"/>
</dbReference>